<dbReference type="Proteomes" id="UP001652503">
    <property type="component" value="Unassembled WGS sequence"/>
</dbReference>
<evidence type="ECO:0000313" key="1">
    <source>
        <dbReference type="EMBL" id="MCV2866971.1"/>
    </source>
</evidence>
<sequence length="83" mass="9394">MSFKFTPSASSIRALETYQRFVGNDAVRIRDQANARRKAITATIDTWLEMQPEADRARFFAQIEALATNPNARKIATHPLRGD</sequence>
<name>A0ABT2Z8A0_9RHOB</name>
<accession>A0ABT2Z8A0</accession>
<dbReference type="EMBL" id="JAOWLA010000046">
    <property type="protein sequence ID" value="MCV2866971.1"/>
    <property type="molecule type" value="Genomic_DNA"/>
</dbReference>
<gene>
    <name evidence="1" type="ORF">OE647_19960</name>
</gene>
<feature type="non-terminal residue" evidence="1">
    <location>
        <position position="83"/>
    </location>
</feature>
<comment type="caution">
    <text evidence="1">The sequence shown here is derived from an EMBL/GenBank/DDBJ whole genome shotgun (WGS) entry which is preliminary data.</text>
</comment>
<protein>
    <submittedName>
        <fullName evidence="1">Uncharacterized protein</fullName>
    </submittedName>
</protein>
<evidence type="ECO:0000313" key="2">
    <source>
        <dbReference type="Proteomes" id="UP001652503"/>
    </source>
</evidence>
<proteinExistence type="predicted"/>
<reference evidence="1 2" key="1">
    <citation type="submission" date="2022-10" db="EMBL/GenBank/DDBJ databases">
        <title>Defluviimonas sp. nov., isolated from ocean surface water.</title>
        <authorList>
            <person name="He W."/>
            <person name="Wang L."/>
            <person name="Zhang D.-F."/>
        </authorList>
    </citation>
    <scope>NUCLEOTIDE SEQUENCE [LARGE SCALE GENOMIC DNA]</scope>
    <source>
        <strain evidence="1 2">WL0075</strain>
    </source>
</reference>
<keyword evidence="2" id="KW-1185">Reference proteome</keyword>
<dbReference type="RefSeq" id="WP_263723517.1">
    <property type="nucleotide sequence ID" value="NZ_JAOWLA010000046.1"/>
</dbReference>
<organism evidence="1 2">
    <name type="scientific">Albidovulum sediminicola</name>
    <dbReference type="NCBI Taxonomy" id="2984331"/>
    <lineage>
        <taxon>Bacteria</taxon>
        <taxon>Pseudomonadati</taxon>
        <taxon>Pseudomonadota</taxon>
        <taxon>Alphaproteobacteria</taxon>
        <taxon>Rhodobacterales</taxon>
        <taxon>Paracoccaceae</taxon>
        <taxon>Albidovulum</taxon>
    </lineage>
</organism>